<dbReference type="GO" id="GO:0006493">
    <property type="term" value="P:protein O-linked glycosylation"/>
    <property type="evidence" value="ECO:0007669"/>
    <property type="project" value="TreeGrafter"/>
</dbReference>
<dbReference type="STRING" id="7574.A0A1S3HL07"/>
<dbReference type="OrthoDB" id="2139606at2759"/>
<comment type="subcellular location">
    <subcellularLocation>
        <location evidence="1 11">Golgi apparatus membrane</location>
        <topology evidence="1 11">Single-pass type II membrane protein</topology>
    </subcellularLocation>
</comment>
<evidence type="ECO:0000313" key="13">
    <source>
        <dbReference type="RefSeq" id="XP_013386707.1"/>
    </source>
</evidence>
<keyword evidence="4" id="KW-0808">Transferase</keyword>
<evidence type="ECO:0000256" key="1">
    <source>
        <dbReference type="ARBA" id="ARBA00004323"/>
    </source>
</evidence>
<comment type="similarity">
    <text evidence="2 11">Belongs to the glycosyltransferase 31 family.</text>
</comment>
<evidence type="ECO:0000256" key="11">
    <source>
        <dbReference type="RuleBase" id="RU363063"/>
    </source>
</evidence>
<keyword evidence="7" id="KW-1133">Transmembrane helix</keyword>
<reference evidence="13" key="1">
    <citation type="submission" date="2025-08" db="UniProtKB">
        <authorList>
            <consortium name="RefSeq"/>
        </authorList>
    </citation>
    <scope>IDENTIFICATION</scope>
    <source>
        <tissue evidence="13">Gonads</tissue>
    </source>
</reference>
<dbReference type="InParanoid" id="A0A1S3HL07"/>
<dbReference type="InterPro" id="IPR002659">
    <property type="entry name" value="Glyco_trans_31"/>
</dbReference>
<protein>
    <recommendedName>
        <fullName evidence="11">Hexosyltransferase</fullName>
        <ecNumber evidence="11">2.4.1.-</ecNumber>
    </recommendedName>
</protein>
<evidence type="ECO:0000256" key="6">
    <source>
        <dbReference type="ARBA" id="ARBA00022968"/>
    </source>
</evidence>
<dbReference type="EC" id="2.4.1.-" evidence="11"/>
<dbReference type="GO" id="GO:0016758">
    <property type="term" value="F:hexosyltransferase activity"/>
    <property type="evidence" value="ECO:0007669"/>
    <property type="project" value="InterPro"/>
</dbReference>
<dbReference type="AlphaFoldDB" id="A0A1S3HL07"/>
<dbReference type="Pfam" id="PF01762">
    <property type="entry name" value="Galactosyl_T"/>
    <property type="match status" value="1"/>
</dbReference>
<evidence type="ECO:0000256" key="8">
    <source>
        <dbReference type="ARBA" id="ARBA00023034"/>
    </source>
</evidence>
<dbReference type="PANTHER" id="PTHR11214">
    <property type="entry name" value="BETA-1,3-N-ACETYLGLUCOSAMINYLTRANSFERASE"/>
    <property type="match status" value="1"/>
</dbReference>
<dbReference type="GeneID" id="106156145"/>
<dbReference type="Proteomes" id="UP000085678">
    <property type="component" value="Unplaced"/>
</dbReference>
<evidence type="ECO:0000256" key="2">
    <source>
        <dbReference type="ARBA" id="ARBA00008661"/>
    </source>
</evidence>
<evidence type="ECO:0000256" key="4">
    <source>
        <dbReference type="ARBA" id="ARBA00022679"/>
    </source>
</evidence>
<evidence type="ECO:0000256" key="9">
    <source>
        <dbReference type="ARBA" id="ARBA00023136"/>
    </source>
</evidence>
<name>A0A1S3HL07_LINAN</name>
<dbReference type="RefSeq" id="XP_013386707.1">
    <property type="nucleotide sequence ID" value="XM_013531253.1"/>
</dbReference>
<keyword evidence="10" id="KW-0325">Glycoprotein</keyword>
<dbReference type="FunFam" id="3.90.550.50:FF:000001">
    <property type="entry name" value="Hexosyltransferase"/>
    <property type="match status" value="1"/>
</dbReference>
<organism evidence="12 13">
    <name type="scientific">Lingula anatina</name>
    <name type="common">Brachiopod</name>
    <name type="synonym">Lingula unguis</name>
    <dbReference type="NCBI Taxonomy" id="7574"/>
    <lineage>
        <taxon>Eukaryota</taxon>
        <taxon>Metazoa</taxon>
        <taxon>Spiralia</taxon>
        <taxon>Lophotrochozoa</taxon>
        <taxon>Brachiopoda</taxon>
        <taxon>Linguliformea</taxon>
        <taxon>Lingulata</taxon>
        <taxon>Lingulida</taxon>
        <taxon>Linguloidea</taxon>
        <taxon>Lingulidae</taxon>
        <taxon>Lingula</taxon>
    </lineage>
</organism>
<evidence type="ECO:0000256" key="3">
    <source>
        <dbReference type="ARBA" id="ARBA00022676"/>
    </source>
</evidence>
<dbReference type="Gene3D" id="3.90.550.50">
    <property type="match status" value="1"/>
</dbReference>
<keyword evidence="3 11" id="KW-0328">Glycosyltransferase</keyword>
<keyword evidence="9" id="KW-0472">Membrane</keyword>
<evidence type="ECO:0000256" key="10">
    <source>
        <dbReference type="ARBA" id="ARBA00023180"/>
    </source>
</evidence>
<keyword evidence="5" id="KW-0812">Transmembrane</keyword>
<dbReference type="KEGG" id="lak:106156145"/>
<dbReference type="PANTHER" id="PTHR11214:SF283">
    <property type="entry name" value="N-ACETYLLACTOSAMINIDE BETA-1,3-N-ACETYLGLUCOSAMINYLTRANSFERASE 4-LIKE"/>
    <property type="match status" value="1"/>
</dbReference>
<sequence>MEPSENLSRRPAVELVKEDTKQISLGDCMVPEIVCKLKKSDSDLWYHIKRYRYIINNPCWDKDTVFLLVLVVSDPRDFMTRDMYRKTCGSVKDVLGEKIKTVFVVGQTNDSGVERGILAENSEHRDIIKMTFIDTYKNFTLKTLLAMRWAIDYCAGAKFVLRCGHDVIANYRQIIRYLKDLPKFKTETLFTGYLHSKGNSPFRNPKHKYYQSFRQYSGSTYPAYLSGFATVASFEFIRVLHSASFWKHLFIEDVYLATLAHENGIELVHNPNFWLTVPPKLKKDSCLLSMLLAIHKAPNFKFWSILYDLEKPRVVNCSQKQEIKMREKMQGHM</sequence>
<dbReference type="GO" id="GO:0000139">
    <property type="term" value="C:Golgi membrane"/>
    <property type="evidence" value="ECO:0007669"/>
    <property type="project" value="UniProtKB-SubCell"/>
</dbReference>
<gene>
    <name evidence="13" type="primary">LOC106156145</name>
</gene>
<evidence type="ECO:0000313" key="12">
    <source>
        <dbReference type="Proteomes" id="UP000085678"/>
    </source>
</evidence>
<keyword evidence="12" id="KW-1185">Reference proteome</keyword>
<accession>A0A1S3HL07</accession>
<evidence type="ECO:0000256" key="5">
    <source>
        <dbReference type="ARBA" id="ARBA00022692"/>
    </source>
</evidence>
<keyword evidence="6" id="KW-0735">Signal-anchor</keyword>
<evidence type="ECO:0000256" key="7">
    <source>
        <dbReference type="ARBA" id="ARBA00022989"/>
    </source>
</evidence>
<keyword evidence="8 11" id="KW-0333">Golgi apparatus</keyword>
<proteinExistence type="inferred from homology"/>